<reference evidence="16" key="1">
    <citation type="submission" date="2020-02" db="EMBL/GenBank/DDBJ databases">
        <title>Relaxed selection underlies rapid genomic changes in the transitions from sociality to social parasitism in ants.</title>
        <authorList>
            <person name="Bi X."/>
        </authorList>
    </citation>
    <scope>NUCLEOTIDE SEQUENCE</scope>
    <source>
        <strain evidence="16">BGI-DK2013a</strain>
        <tissue evidence="16">Whole body</tissue>
    </source>
</reference>
<feature type="domain" description="ABC transmembrane type-1" evidence="15">
    <location>
        <begin position="996"/>
        <end position="1270"/>
    </location>
</feature>
<dbReference type="SUPFAM" id="SSF90123">
    <property type="entry name" value="ABC transporter transmembrane region"/>
    <property type="match status" value="2"/>
</dbReference>
<dbReference type="PROSITE" id="PS00211">
    <property type="entry name" value="ABC_TRANSPORTER_1"/>
    <property type="match status" value="2"/>
</dbReference>
<dbReference type="InterPro" id="IPR017871">
    <property type="entry name" value="ABC_transporter-like_CS"/>
</dbReference>
<accession>A0A836E3C2</accession>
<keyword evidence="11 13" id="KW-0472">Membrane</keyword>
<evidence type="ECO:0000259" key="15">
    <source>
        <dbReference type="PROSITE" id="PS50929"/>
    </source>
</evidence>
<evidence type="ECO:0000256" key="9">
    <source>
        <dbReference type="ARBA" id="ARBA00022967"/>
    </source>
</evidence>
<comment type="similarity">
    <text evidence="2">Belongs to the ABC transporter superfamily. ABCC family. Conjugate transporter (TC 3.A.1.208) subfamily.</text>
</comment>
<keyword evidence="6" id="KW-0677">Repeat</keyword>
<feature type="transmembrane region" description="Helical" evidence="13">
    <location>
        <begin position="262"/>
        <end position="282"/>
    </location>
</feature>
<keyword evidence="8" id="KW-0067">ATP-binding</keyword>
<protein>
    <recommendedName>
        <fullName evidence="3">ABC-type xenobiotic transporter</fullName>
        <ecNumber evidence="3">7.6.2.2</ecNumber>
    </recommendedName>
</protein>
<name>A0A836E3C2_9HYME</name>
<dbReference type="Gene3D" id="1.20.1560.10">
    <property type="entry name" value="ABC transporter type 1, transmembrane domain"/>
    <property type="match status" value="3"/>
</dbReference>
<evidence type="ECO:0000256" key="4">
    <source>
        <dbReference type="ARBA" id="ARBA00022448"/>
    </source>
</evidence>
<feature type="transmembrane region" description="Helical" evidence="13">
    <location>
        <begin position="567"/>
        <end position="586"/>
    </location>
</feature>
<dbReference type="CDD" id="cd18605">
    <property type="entry name" value="ABC_6TM_MRP7_D2_like"/>
    <property type="match status" value="1"/>
</dbReference>
<dbReference type="CDD" id="cd03244">
    <property type="entry name" value="ABCC_MRP_domain2"/>
    <property type="match status" value="1"/>
</dbReference>
<dbReference type="GO" id="GO:0008559">
    <property type="term" value="F:ABC-type xenobiotic transporter activity"/>
    <property type="evidence" value="ECO:0007669"/>
    <property type="project" value="UniProtKB-EC"/>
</dbReference>
<dbReference type="PROSITE" id="PS50929">
    <property type="entry name" value="ABC_TM1F"/>
    <property type="match status" value="2"/>
</dbReference>
<evidence type="ECO:0000256" key="10">
    <source>
        <dbReference type="ARBA" id="ARBA00022989"/>
    </source>
</evidence>
<feature type="transmembrane region" description="Helical" evidence="13">
    <location>
        <begin position="468"/>
        <end position="489"/>
    </location>
</feature>
<dbReference type="SUPFAM" id="SSF52540">
    <property type="entry name" value="P-loop containing nucleoside triphosphate hydrolases"/>
    <property type="match status" value="2"/>
</dbReference>
<evidence type="ECO:0000256" key="12">
    <source>
        <dbReference type="ARBA" id="ARBA00034018"/>
    </source>
</evidence>
<dbReference type="InterPro" id="IPR050173">
    <property type="entry name" value="ABC_transporter_C-like"/>
</dbReference>
<feature type="transmembrane region" description="Helical" evidence="13">
    <location>
        <begin position="229"/>
        <end position="250"/>
    </location>
</feature>
<dbReference type="Gene3D" id="3.40.50.300">
    <property type="entry name" value="P-loop containing nucleotide triphosphate hydrolases"/>
    <property type="match status" value="2"/>
</dbReference>
<organism evidence="16 17">
    <name type="scientific">Acromyrmex insinuator</name>
    <dbReference type="NCBI Taxonomy" id="230686"/>
    <lineage>
        <taxon>Eukaryota</taxon>
        <taxon>Metazoa</taxon>
        <taxon>Ecdysozoa</taxon>
        <taxon>Arthropoda</taxon>
        <taxon>Hexapoda</taxon>
        <taxon>Insecta</taxon>
        <taxon>Pterygota</taxon>
        <taxon>Neoptera</taxon>
        <taxon>Endopterygota</taxon>
        <taxon>Hymenoptera</taxon>
        <taxon>Apocrita</taxon>
        <taxon>Aculeata</taxon>
        <taxon>Formicoidea</taxon>
        <taxon>Formicidae</taxon>
        <taxon>Myrmicinae</taxon>
        <taxon>Acromyrmex</taxon>
    </lineage>
</organism>
<feature type="non-terminal residue" evidence="16">
    <location>
        <position position="1"/>
    </location>
</feature>
<feature type="transmembrane region" description="Helical" evidence="13">
    <location>
        <begin position="1051"/>
        <end position="1076"/>
    </location>
</feature>
<dbReference type="PANTHER" id="PTHR24223:SF330">
    <property type="entry name" value="ATP-BINDING CASSETTE SUB-FAMILY C MEMBER 10"/>
    <property type="match status" value="1"/>
</dbReference>
<comment type="catalytic activity">
    <reaction evidence="12">
        <text>ATP + H2O + xenobioticSide 1 = ADP + phosphate + xenobioticSide 2.</text>
        <dbReference type="EC" id="7.6.2.2"/>
    </reaction>
</comment>
<dbReference type="InterPro" id="IPR003593">
    <property type="entry name" value="AAA+_ATPase"/>
</dbReference>
<keyword evidence="7" id="KW-0547">Nucleotide-binding</keyword>
<evidence type="ECO:0000256" key="2">
    <source>
        <dbReference type="ARBA" id="ARBA00009726"/>
    </source>
</evidence>
<evidence type="ECO:0000256" key="3">
    <source>
        <dbReference type="ARBA" id="ARBA00012191"/>
    </source>
</evidence>
<feature type="transmembrane region" description="Helical" evidence="13">
    <location>
        <begin position="197"/>
        <end position="217"/>
    </location>
</feature>
<evidence type="ECO:0000259" key="14">
    <source>
        <dbReference type="PROSITE" id="PS50893"/>
    </source>
</evidence>
<dbReference type="GO" id="GO:0016020">
    <property type="term" value="C:membrane"/>
    <property type="evidence" value="ECO:0007669"/>
    <property type="project" value="UniProtKB-SubCell"/>
</dbReference>
<feature type="domain" description="ABC transporter" evidence="14">
    <location>
        <begin position="712"/>
        <end position="937"/>
    </location>
</feature>
<dbReference type="InterPro" id="IPR011527">
    <property type="entry name" value="ABC1_TM_dom"/>
</dbReference>
<dbReference type="FunFam" id="3.40.50.300:FF:000973">
    <property type="entry name" value="Multidrug resistance-associated protein 4"/>
    <property type="match status" value="1"/>
</dbReference>
<feature type="domain" description="ABC transporter" evidence="14">
    <location>
        <begin position="1305"/>
        <end position="1538"/>
    </location>
</feature>
<feature type="domain" description="ABC transmembrane type-1" evidence="15">
    <location>
        <begin position="429"/>
        <end position="709"/>
    </location>
</feature>
<evidence type="ECO:0000313" key="17">
    <source>
        <dbReference type="Proteomes" id="UP000667349"/>
    </source>
</evidence>
<feature type="transmembrane region" description="Helical" evidence="13">
    <location>
        <begin position="1243"/>
        <end position="1262"/>
    </location>
</feature>
<evidence type="ECO:0000256" key="11">
    <source>
        <dbReference type="ARBA" id="ARBA00023136"/>
    </source>
</evidence>
<evidence type="ECO:0000313" key="16">
    <source>
        <dbReference type="EMBL" id="KAG5309249.1"/>
    </source>
</evidence>
<dbReference type="CDD" id="cd03250">
    <property type="entry name" value="ABCC_MRP_domain1"/>
    <property type="match status" value="1"/>
</dbReference>
<dbReference type="EMBL" id="JAANHZ010000612">
    <property type="protein sequence ID" value="KAG5309249.1"/>
    <property type="molecule type" value="Genomic_DNA"/>
</dbReference>
<feature type="transmembrane region" description="Helical" evidence="13">
    <location>
        <begin position="1211"/>
        <end position="1231"/>
    </location>
</feature>
<gene>
    <name evidence="16" type="primary">Abcc10</name>
    <name evidence="16" type="ORF">G6Z75_0011579</name>
</gene>
<keyword evidence="5 13" id="KW-0812">Transmembrane</keyword>
<dbReference type="InterPro" id="IPR027417">
    <property type="entry name" value="P-loop_NTPase"/>
</dbReference>
<dbReference type="FunFam" id="3.40.50.300:FF:000163">
    <property type="entry name" value="Multidrug resistance-associated protein member 4"/>
    <property type="match status" value="1"/>
</dbReference>
<proteinExistence type="inferred from homology"/>
<evidence type="ECO:0000256" key="1">
    <source>
        <dbReference type="ARBA" id="ARBA00004141"/>
    </source>
</evidence>
<dbReference type="GO" id="GO:0016887">
    <property type="term" value="F:ATP hydrolysis activity"/>
    <property type="evidence" value="ECO:0007669"/>
    <property type="project" value="InterPro"/>
</dbReference>
<comment type="subcellular location">
    <subcellularLocation>
        <location evidence="1">Membrane</location>
        <topology evidence="1">Multi-pass membrane protein</topology>
    </subcellularLocation>
</comment>
<dbReference type="Pfam" id="PF00005">
    <property type="entry name" value="ABC_tran"/>
    <property type="match status" value="2"/>
</dbReference>
<feature type="transmembrane region" description="Helical" evidence="13">
    <location>
        <begin position="693"/>
        <end position="712"/>
    </location>
</feature>
<dbReference type="FunFam" id="1.20.1560.10:FF:000037">
    <property type="entry name" value="ATP-binding cassette subfamily C member 10"/>
    <property type="match status" value="1"/>
</dbReference>
<sequence>MADNWLNDAERWKWNWTELCGHRGDINPVNPETNDLSICFQQLCLQIPVLAILAIISAYHSGKRSTSSSQQHHICHVINLRILITICLVILPIIRAYIILTDTTIPLRHTQMQEYSTPIPKVLNISIHKNINSSLENETDIISKIRDGLNHTLRFVESIFSSEIDVKDTTTSPAILHTNNYELNITDKFTSAKPVDYLVAGTEGLAWVVHLCFILSLKRGWNLNPRGPVLIRALICLLIVVSVLLLRSHINNKPKDDVLPNLSLGFSITTVILLILYVITLIPGPARPERIRASLQRNVAIGERTPLLSSPTSSYVQFPEEHDPSYLGIAMEDTTVISKLLFHWVTPLMEKGVKGLINHFDDLFDLPDQIGTITISHKIDQCLHNMPKMINNRIENNLEVPLHSNVKIVTKKVTLLYLLHKCFGWEFYAVGILKFIADCSSFMGPILLNKLIGFIEDKNEPISHGYLYASLIILSAIIGAFCNSHFTFWMSVVGLKFRSAIITLVYRKTLHSSNIDLNHNFNFGEIINFMSTDSDRLVNSCPSFHTFWSIPLQLFVTLYLLHKQIGVSFLAGVAFSIVLIPINKIIANKIGKISTKLMEYKDQRVRLMGEILRGITTIKVNVWEDHFLRNIFKIRENEVKYLRGRKYLDALCVYFWATTPVIIAILTFATYVLLGNQLDAKTVFTSMALLNMLIGPLNAFPWVLNGLTEAWVSLKRIQRMLDLPDMDASLYYTDITPDGQLIGIMGKIGSGKTLLLDGILAEITKTSGIIAVNDDHKGFGYVKQNPWLQRGTIRDNILFGKPYDHNKYKNILNACALTSDLNLLPNKDFTAVGEAGNTLSGGQKTRISLARAIYADKDIYLLDDILATLDVRIARYVFQHVILGLLRNKTRILCTHQTQYLVHADLVIEMSKGKIINQGKPSDILPDLEDYLLLSDSIESDMDIISLKAQQNEFHRLEKDEIDPLLDKEATEKGTVRFSVYTCYVKAIGRYLAISIFLSMILMQSSKNITDLWLSYWVTHANATATNSTDTSRLGKLQLYYDNYDFHDTKYYLIVYSLLATLNSIFTLIRAFIFAYGGIHAAVTMHKQLLKIIMRVNMLRIYYKNIVSGKNNIFRHSTVTAYGLPWIFLILAPLIPIYHWIQNHYRLTSREVKRLSSITLSPLYAHFNETLSGLTSIRAFRTVPRFKQENELLLEANQKTQFASIAIGQWLALRLQLIGVALLAGVSVMAVLQHQYNIADPGLIGLAITYALSVTGLLSGVVNSFTETEREMIAVERIKQYLDNVPTENTMGTNPPYAWPSQGVIEFREVVLKYRDHLVPSLKEVTFVTRPAEKIGVVGRTGAGKSSLLASLFRLTEIDSGSILIDNVNIQTLSLKALRSRLAIIPQNPFLFSGTIRENVDPLDQYTDMHIYKTLEKCKVHSLVHRLGGLGAILDEGGSNLSAGQRQLFCLVRAVLHNAKIVCIDEATANVDQETDKFIQSMIKSSFQSATVITIAHRIRTIMHCDRVLVIGDGEVLEFDEPNLLIQNTDSYFYQLANQEFSDQE</sequence>
<dbReference type="PROSITE" id="PS50893">
    <property type="entry name" value="ABC_TRANSPORTER_2"/>
    <property type="match status" value="2"/>
</dbReference>
<keyword evidence="4" id="KW-0813">Transport</keyword>
<evidence type="ECO:0000256" key="6">
    <source>
        <dbReference type="ARBA" id="ARBA00022737"/>
    </source>
</evidence>
<dbReference type="InterPro" id="IPR036640">
    <property type="entry name" value="ABC1_TM_sf"/>
</dbReference>
<dbReference type="InterPro" id="IPR003439">
    <property type="entry name" value="ABC_transporter-like_ATP-bd"/>
</dbReference>
<feature type="transmembrane region" description="Helical" evidence="13">
    <location>
        <begin position="80"/>
        <end position="100"/>
    </location>
</feature>
<feature type="transmembrane region" description="Helical" evidence="13">
    <location>
        <begin position="40"/>
        <end position="59"/>
    </location>
</feature>
<feature type="transmembrane region" description="Helical" evidence="13">
    <location>
        <begin position="651"/>
        <end position="673"/>
    </location>
</feature>
<evidence type="ECO:0000256" key="13">
    <source>
        <dbReference type="SAM" id="Phobius"/>
    </source>
</evidence>
<dbReference type="SMART" id="SM00382">
    <property type="entry name" value="AAA"/>
    <property type="match status" value="2"/>
</dbReference>
<keyword evidence="17" id="KW-1185">Reference proteome</keyword>
<evidence type="ECO:0000256" key="7">
    <source>
        <dbReference type="ARBA" id="ARBA00022741"/>
    </source>
</evidence>
<feature type="non-terminal residue" evidence="16">
    <location>
        <position position="1545"/>
    </location>
</feature>
<dbReference type="Proteomes" id="UP000667349">
    <property type="component" value="Unassembled WGS sequence"/>
</dbReference>
<keyword evidence="10 13" id="KW-1133">Transmembrane helix</keyword>
<dbReference type="EC" id="7.6.2.2" evidence="3"/>
<evidence type="ECO:0000256" key="8">
    <source>
        <dbReference type="ARBA" id="ARBA00022840"/>
    </source>
</evidence>
<comment type="caution">
    <text evidence="16">The sequence shown here is derived from an EMBL/GenBank/DDBJ whole genome shotgun (WGS) entry which is preliminary data.</text>
</comment>
<dbReference type="Pfam" id="PF00664">
    <property type="entry name" value="ABC_membrane"/>
    <property type="match status" value="3"/>
</dbReference>
<feature type="transmembrane region" description="Helical" evidence="13">
    <location>
        <begin position="1123"/>
        <end position="1141"/>
    </location>
</feature>
<dbReference type="CDD" id="cd18598">
    <property type="entry name" value="ABC_6TM_MRP7_D1_like"/>
    <property type="match status" value="1"/>
</dbReference>
<keyword evidence="9" id="KW-1278">Translocase</keyword>
<evidence type="ECO:0000256" key="5">
    <source>
        <dbReference type="ARBA" id="ARBA00022692"/>
    </source>
</evidence>
<dbReference type="PANTHER" id="PTHR24223">
    <property type="entry name" value="ATP-BINDING CASSETTE SUB-FAMILY C"/>
    <property type="match status" value="1"/>
</dbReference>
<dbReference type="GO" id="GO:0005524">
    <property type="term" value="F:ATP binding"/>
    <property type="evidence" value="ECO:0007669"/>
    <property type="project" value="UniProtKB-KW"/>
</dbReference>